<comment type="caution">
    <text evidence="2">The sequence shown here is derived from an EMBL/GenBank/DDBJ whole genome shotgun (WGS) entry which is preliminary data.</text>
</comment>
<dbReference type="HOGENOM" id="CLU_2038389_0_0_1"/>
<dbReference type="eggNOG" id="ENOG502T3JC">
    <property type="taxonomic scope" value="Eukaryota"/>
</dbReference>
<name>G9MFZ6_HYPVG</name>
<accession>G9MFZ6</accession>
<reference evidence="2 3" key="1">
    <citation type="journal article" date="2011" name="Genome Biol.">
        <title>Comparative genome sequence analysis underscores mycoparasitism as the ancestral life style of Trichoderma.</title>
        <authorList>
            <person name="Kubicek C.P."/>
            <person name="Herrera-Estrella A."/>
            <person name="Seidl-Seiboth V."/>
            <person name="Martinez D.A."/>
            <person name="Druzhinina I.S."/>
            <person name="Thon M."/>
            <person name="Zeilinger S."/>
            <person name="Casas-Flores S."/>
            <person name="Horwitz B.A."/>
            <person name="Mukherjee P.K."/>
            <person name="Mukherjee M."/>
            <person name="Kredics L."/>
            <person name="Alcaraz L.D."/>
            <person name="Aerts A."/>
            <person name="Antal Z."/>
            <person name="Atanasova L."/>
            <person name="Cervantes-Badillo M.G."/>
            <person name="Challacombe J."/>
            <person name="Chertkov O."/>
            <person name="McCluskey K."/>
            <person name="Coulpier F."/>
            <person name="Deshpande N."/>
            <person name="von Doehren H."/>
            <person name="Ebbole D.J."/>
            <person name="Esquivel-Naranjo E.U."/>
            <person name="Fekete E."/>
            <person name="Flipphi M."/>
            <person name="Glaser F."/>
            <person name="Gomez-Rodriguez E.Y."/>
            <person name="Gruber S."/>
            <person name="Han C."/>
            <person name="Henrissat B."/>
            <person name="Hermosa R."/>
            <person name="Hernandez-Onate M."/>
            <person name="Karaffa L."/>
            <person name="Kosti I."/>
            <person name="Le Crom S."/>
            <person name="Lindquist E."/>
            <person name="Lucas S."/>
            <person name="Luebeck M."/>
            <person name="Luebeck P.S."/>
            <person name="Margeot A."/>
            <person name="Metz B."/>
            <person name="Misra M."/>
            <person name="Nevalainen H."/>
            <person name="Omann M."/>
            <person name="Packer N."/>
            <person name="Perrone G."/>
            <person name="Uresti-Rivera E.E."/>
            <person name="Salamov A."/>
            <person name="Schmoll M."/>
            <person name="Seiboth B."/>
            <person name="Shapiro H."/>
            <person name="Sukno S."/>
            <person name="Tamayo-Ramos J.A."/>
            <person name="Tisch D."/>
            <person name="Wiest A."/>
            <person name="Wilkinson H.H."/>
            <person name="Zhang M."/>
            <person name="Coutinho P.M."/>
            <person name="Kenerley C.M."/>
            <person name="Monte E."/>
            <person name="Baker S.E."/>
            <person name="Grigoriev I.V."/>
        </authorList>
    </citation>
    <scope>NUCLEOTIDE SEQUENCE [LARGE SCALE GENOMIC DNA]</scope>
    <source>
        <strain evidence="3">Gv29-8 / FGSC 10586</strain>
    </source>
</reference>
<feature type="chain" id="PRO_5003523406" evidence="1">
    <location>
        <begin position="20"/>
        <end position="122"/>
    </location>
</feature>
<dbReference type="AlphaFoldDB" id="G9MFZ6"/>
<evidence type="ECO:0000313" key="2">
    <source>
        <dbReference type="EMBL" id="EHK26447.1"/>
    </source>
</evidence>
<keyword evidence="1" id="KW-0732">Signal</keyword>
<keyword evidence="3" id="KW-1185">Reference proteome</keyword>
<dbReference type="GeneID" id="25793499"/>
<dbReference type="Proteomes" id="UP000007115">
    <property type="component" value="Unassembled WGS sequence"/>
</dbReference>
<evidence type="ECO:0000256" key="1">
    <source>
        <dbReference type="SAM" id="SignalP"/>
    </source>
</evidence>
<proteinExistence type="predicted"/>
<dbReference type="RefSeq" id="XP_013960653.1">
    <property type="nucleotide sequence ID" value="XM_014105178.1"/>
</dbReference>
<dbReference type="EMBL" id="ABDF02000002">
    <property type="protein sequence ID" value="EHK26447.1"/>
    <property type="molecule type" value="Genomic_DNA"/>
</dbReference>
<organism evidence="2 3">
    <name type="scientific">Hypocrea virens (strain Gv29-8 / FGSC 10586)</name>
    <name type="common">Gliocladium virens</name>
    <name type="synonym">Trichoderma virens</name>
    <dbReference type="NCBI Taxonomy" id="413071"/>
    <lineage>
        <taxon>Eukaryota</taxon>
        <taxon>Fungi</taxon>
        <taxon>Dikarya</taxon>
        <taxon>Ascomycota</taxon>
        <taxon>Pezizomycotina</taxon>
        <taxon>Sordariomycetes</taxon>
        <taxon>Hypocreomycetidae</taxon>
        <taxon>Hypocreales</taxon>
        <taxon>Hypocreaceae</taxon>
        <taxon>Trichoderma</taxon>
    </lineage>
</organism>
<protein>
    <submittedName>
        <fullName evidence="2">Uncharacterized protein</fullName>
    </submittedName>
</protein>
<gene>
    <name evidence="2" type="ORF">TRIVIDRAFT_36049</name>
</gene>
<dbReference type="InParanoid" id="G9MFZ6"/>
<feature type="signal peptide" evidence="1">
    <location>
        <begin position="1"/>
        <end position="19"/>
    </location>
</feature>
<dbReference type="VEuPathDB" id="FungiDB:TRIVIDRAFT_36049"/>
<sequence>MHLSKLLSCILATSGAVAAEYVSLSTPSATIFSGPSFTGESFLVPRLNDCVQLADNVIGNVNSVQLTELPSPYYISCTLYSNDYCRDPAASAIFYAMSLFPNTILPNPKIRSVSCTGSRLLP</sequence>
<evidence type="ECO:0000313" key="3">
    <source>
        <dbReference type="Proteomes" id="UP000007115"/>
    </source>
</evidence>
<dbReference type="OrthoDB" id="4886321at2759"/>
<dbReference type="OMA" id="HANFEGR"/>